<name>A0A7W7N1X1_9ACTN</name>
<dbReference type="EMBL" id="JACHMV010000001">
    <property type="protein sequence ID" value="MBB4778594.1"/>
    <property type="molecule type" value="Genomic_DNA"/>
</dbReference>
<keyword evidence="1" id="KW-0732">Signal</keyword>
<reference evidence="5" key="2">
    <citation type="journal article" date="2019" name="Int. J. Syst. Evol. Microbiol.">
        <title>The Global Catalogue of Microorganisms (GCM) 10K type strain sequencing project: providing services to taxonomists for standard genome sequencing and annotation.</title>
        <authorList>
            <consortium name="The Broad Institute Genomics Platform"/>
            <consortium name="The Broad Institute Genome Sequencing Center for Infectious Disease"/>
            <person name="Wu L."/>
            <person name="Ma J."/>
        </authorList>
    </citation>
    <scope>NUCLEOTIDE SEQUENCE [LARGE SCALE GENOMIC DNA]</scope>
    <source>
        <strain evidence="5">JCM 10667</strain>
    </source>
</reference>
<reference evidence="3 4" key="3">
    <citation type="submission" date="2020-08" db="EMBL/GenBank/DDBJ databases">
        <title>Sequencing the genomes of 1000 actinobacteria strains.</title>
        <authorList>
            <person name="Klenk H.-P."/>
        </authorList>
    </citation>
    <scope>NUCLEOTIDE SEQUENCE [LARGE SCALE GENOMIC DNA]</scope>
    <source>
        <strain evidence="3 4">DSM 44772</strain>
    </source>
</reference>
<gene>
    <name evidence="3" type="ORF">F4557_007012</name>
    <name evidence="2" type="ORF">GCM10009546_57360</name>
</gene>
<reference evidence="2" key="1">
    <citation type="journal article" date="2014" name="Int. J. Syst. Evol. Microbiol.">
        <title>Complete genome of a new Firmicutes species belonging to the dominant human colonic microbiota ('Ruminococcus bicirculans') reveals two chromosomes and a selective capacity to utilize plant glucans.</title>
        <authorList>
            <consortium name="NISC Comparative Sequencing Program"/>
            <person name="Wegmann U."/>
            <person name="Louis P."/>
            <person name="Goesmann A."/>
            <person name="Henrissat B."/>
            <person name="Duncan S.H."/>
            <person name="Flint H.J."/>
        </authorList>
    </citation>
    <scope>NUCLEOTIDE SEQUENCE</scope>
    <source>
        <strain evidence="2">JCM 10667</strain>
    </source>
</reference>
<evidence type="ECO:0000313" key="2">
    <source>
        <dbReference type="EMBL" id="GAA0587531.1"/>
    </source>
</evidence>
<evidence type="ECO:0008006" key="6">
    <source>
        <dbReference type="Google" id="ProtNLM"/>
    </source>
</evidence>
<evidence type="ECO:0000313" key="5">
    <source>
        <dbReference type="Proteomes" id="UP001501427"/>
    </source>
</evidence>
<evidence type="ECO:0000313" key="3">
    <source>
        <dbReference type="EMBL" id="MBB4778594.1"/>
    </source>
</evidence>
<dbReference type="Proteomes" id="UP001501427">
    <property type="component" value="Unassembled WGS sequence"/>
</dbReference>
<feature type="signal peptide" evidence="1">
    <location>
        <begin position="1"/>
        <end position="32"/>
    </location>
</feature>
<dbReference type="RefSeq" id="WP_184889694.1">
    <property type="nucleotide sequence ID" value="NZ_BAAAHD010000065.1"/>
</dbReference>
<organism evidence="3 4">
    <name type="scientific">Actinomadura livida</name>
    <dbReference type="NCBI Taxonomy" id="79909"/>
    <lineage>
        <taxon>Bacteria</taxon>
        <taxon>Bacillati</taxon>
        <taxon>Actinomycetota</taxon>
        <taxon>Actinomycetes</taxon>
        <taxon>Streptosporangiales</taxon>
        <taxon>Thermomonosporaceae</taxon>
        <taxon>Actinomadura</taxon>
    </lineage>
</organism>
<feature type="chain" id="PRO_5030863028" description="Peptidase inhibitor family I36" evidence="1">
    <location>
        <begin position="33"/>
        <end position="157"/>
    </location>
</feature>
<sequence length="157" mass="16830">MRYTIRRPLAAAAAAALAMGGTIGLGAGSAQAGDTLQISQWSSWGQPCGTYLCLYYSPGLWNASWRPDYYVDRDLSGNKFYDSGYFGSAGKGQVVNDNAASAGNRTTNCLLIIWQHKNLMGYGNFLHPGWSGNFIDGSPAVFHLRNAGSSVDMLTCS</sequence>
<accession>A0A7W7N1X1</accession>
<protein>
    <recommendedName>
        <fullName evidence="6">Peptidase inhibitor family I36</fullName>
    </recommendedName>
</protein>
<dbReference type="Proteomes" id="UP000549343">
    <property type="component" value="Unassembled WGS sequence"/>
</dbReference>
<keyword evidence="5" id="KW-1185">Reference proteome</keyword>
<dbReference type="EMBL" id="BAAAHD010000065">
    <property type="protein sequence ID" value="GAA0587531.1"/>
    <property type="molecule type" value="Genomic_DNA"/>
</dbReference>
<evidence type="ECO:0000313" key="4">
    <source>
        <dbReference type="Proteomes" id="UP000549343"/>
    </source>
</evidence>
<evidence type="ECO:0000256" key="1">
    <source>
        <dbReference type="SAM" id="SignalP"/>
    </source>
</evidence>
<reference evidence="2" key="4">
    <citation type="submission" date="2023-12" db="EMBL/GenBank/DDBJ databases">
        <authorList>
            <person name="Sun Q."/>
            <person name="Inoue M."/>
        </authorList>
    </citation>
    <scope>NUCLEOTIDE SEQUENCE</scope>
    <source>
        <strain evidence="2">JCM 10667</strain>
    </source>
</reference>
<dbReference type="AlphaFoldDB" id="A0A7W7N1X1"/>
<proteinExistence type="predicted"/>
<comment type="caution">
    <text evidence="3">The sequence shown here is derived from an EMBL/GenBank/DDBJ whole genome shotgun (WGS) entry which is preliminary data.</text>
</comment>